<keyword evidence="1" id="KW-0472">Membrane</keyword>
<comment type="caution">
    <text evidence="2">The sequence shown here is derived from an EMBL/GenBank/DDBJ whole genome shotgun (WGS) entry which is preliminary data.</text>
</comment>
<dbReference type="AlphaFoldDB" id="A0A2H9T3V1"/>
<gene>
    <name evidence="2" type="ORF">CI610_03194</name>
</gene>
<keyword evidence="1" id="KW-1133">Transmembrane helix</keyword>
<sequence>MYVKLLNLPFSHSYNRSKCSFYQFSIFVLIKYMMQYLFLVGFNEWNEEDGQMEVQVIRDRPAEGERVRQCDSL</sequence>
<feature type="transmembrane region" description="Helical" evidence="1">
    <location>
        <begin position="21"/>
        <end position="42"/>
    </location>
</feature>
<name>A0A2H9T3V1_9ZZZZ</name>
<organism evidence="2">
    <name type="scientific">invertebrate metagenome</name>
    <dbReference type="NCBI Taxonomy" id="1711999"/>
    <lineage>
        <taxon>unclassified sequences</taxon>
        <taxon>metagenomes</taxon>
        <taxon>organismal metagenomes</taxon>
    </lineage>
</organism>
<reference evidence="2" key="1">
    <citation type="journal article" date="2017" name="Appl. Environ. Microbiol.">
        <title>Molecular characterization of an Endozoicomonas-like organism causing infection in king scallop Pecten maximus L.</title>
        <authorList>
            <person name="Cano I."/>
            <person name="van Aerle R."/>
            <person name="Ross S."/>
            <person name="Verner-Jeffreys D.W."/>
            <person name="Paley R.K."/>
            <person name="Rimmer G."/>
            <person name="Ryder D."/>
            <person name="Hooper P."/>
            <person name="Stone D."/>
            <person name="Feist S.W."/>
        </authorList>
    </citation>
    <scope>NUCLEOTIDE SEQUENCE</scope>
</reference>
<evidence type="ECO:0000256" key="1">
    <source>
        <dbReference type="SAM" id="Phobius"/>
    </source>
</evidence>
<protein>
    <submittedName>
        <fullName evidence="2">Uncharacterized protein</fullName>
    </submittedName>
</protein>
<dbReference type="EMBL" id="NSIT01000337">
    <property type="protein sequence ID" value="PJE77879.1"/>
    <property type="molecule type" value="Genomic_DNA"/>
</dbReference>
<evidence type="ECO:0000313" key="2">
    <source>
        <dbReference type="EMBL" id="PJE77879.1"/>
    </source>
</evidence>
<keyword evidence="1" id="KW-0812">Transmembrane</keyword>
<accession>A0A2H9T3V1</accession>
<proteinExistence type="predicted"/>